<dbReference type="SUPFAM" id="SSF49562">
    <property type="entry name" value="C2 domain (Calcium/lipid-binding domain, CaLB)"/>
    <property type="match status" value="1"/>
</dbReference>
<name>A0ABN9LTG6_9NEOB</name>
<comment type="caution">
    <text evidence="5">The sequence shown here is derived from an EMBL/GenBank/DDBJ whole genome shotgun (WGS) entry which is preliminary data.</text>
</comment>
<evidence type="ECO:0000313" key="6">
    <source>
        <dbReference type="Proteomes" id="UP001176940"/>
    </source>
</evidence>
<dbReference type="Pfam" id="PF00168">
    <property type="entry name" value="C2"/>
    <property type="match status" value="1"/>
</dbReference>
<sequence length="225" mass="26648">MDNDPKHMSKSTIDYLKRQKLKVLQWPSQSPDLDIIENLWLDLKKAVHARRPRNLTELDKSKRRTKTVKKSSEPKWNQTFVYSHVHRKNFRERMLEITVWDQPRVQEEESEFLGEILIELETALLDDEPHWYKLQTHDESSLPLPQPSPFMPRRHVHGESSSKKLQRSQRIIDSDFSDFDVDDGIGVVPPDSSRMFILEIQCIVETNLMNKEHHLITLFCNQPRT</sequence>
<dbReference type="PANTHER" id="PTHR12157:SF18">
    <property type="entry name" value="REGULATING SYNAPTIC MEMBRANE EXOCYTOSIS PROTEIN 1"/>
    <property type="match status" value="1"/>
</dbReference>
<keyword evidence="1" id="KW-0770">Synapse</keyword>
<accession>A0ABN9LTG6</accession>
<proteinExistence type="predicted"/>
<dbReference type="InterPro" id="IPR035892">
    <property type="entry name" value="C2_domain_sf"/>
</dbReference>
<dbReference type="Proteomes" id="UP001176940">
    <property type="component" value="Unassembled WGS sequence"/>
</dbReference>
<dbReference type="InterPro" id="IPR039032">
    <property type="entry name" value="Rim-like"/>
</dbReference>
<dbReference type="PANTHER" id="PTHR12157">
    <property type="entry name" value="REGULATING SYNAPTIC MEMBRANE EXOCYTOSIS PROTEIN"/>
    <property type="match status" value="1"/>
</dbReference>
<protein>
    <recommendedName>
        <fullName evidence="4">C2 domain-containing protein</fullName>
    </recommendedName>
</protein>
<organism evidence="5 6">
    <name type="scientific">Ranitomeya imitator</name>
    <name type="common">mimic poison frog</name>
    <dbReference type="NCBI Taxonomy" id="111125"/>
    <lineage>
        <taxon>Eukaryota</taxon>
        <taxon>Metazoa</taxon>
        <taxon>Chordata</taxon>
        <taxon>Craniata</taxon>
        <taxon>Vertebrata</taxon>
        <taxon>Euteleostomi</taxon>
        <taxon>Amphibia</taxon>
        <taxon>Batrachia</taxon>
        <taxon>Anura</taxon>
        <taxon>Neobatrachia</taxon>
        <taxon>Hyloidea</taxon>
        <taxon>Dendrobatidae</taxon>
        <taxon>Dendrobatinae</taxon>
        <taxon>Ranitomeya</taxon>
    </lineage>
</organism>
<gene>
    <name evidence="5" type="ORF">RIMI_LOCUS10911302</name>
</gene>
<keyword evidence="6" id="KW-1185">Reference proteome</keyword>
<evidence type="ECO:0000256" key="1">
    <source>
        <dbReference type="ARBA" id="ARBA00023018"/>
    </source>
</evidence>
<feature type="domain" description="C2" evidence="4">
    <location>
        <begin position="1"/>
        <end position="132"/>
    </location>
</feature>
<dbReference type="Gene3D" id="2.60.40.150">
    <property type="entry name" value="C2 domain"/>
    <property type="match status" value="1"/>
</dbReference>
<dbReference type="PROSITE" id="PS50004">
    <property type="entry name" value="C2"/>
    <property type="match status" value="1"/>
</dbReference>
<dbReference type="InterPro" id="IPR000008">
    <property type="entry name" value="C2_dom"/>
</dbReference>
<evidence type="ECO:0000259" key="4">
    <source>
        <dbReference type="PROSITE" id="PS50004"/>
    </source>
</evidence>
<dbReference type="EMBL" id="CAUEEQ010024097">
    <property type="protein sequence ID" value="CAJ0945459.1"/>
    <property type="molecule type" value="Genomic_DNA"/>
</dbReference>
<comment type="subcellular location">
    <subcellularLocation>
        <location evidence="2">Synapse</location>
    </subcellularLocation>
</comment>
<evidence type="ECO:0000256" key="3">
    <source>
        <dbReference type="SAM" id="MobiDB-lite"/>
    </source>
</evidence>
<evidence type="ECO:0000256" key="2">
    <source>
        <dbReference type="ARBA" id="ARBA00034103"/>
    </source>
</evidence>
<evidence type="ECO:0000313" key="5">
    <source>
        <dbReference type="EMBL" id="CAJ0945459.1"/>
    </source>
</evidence>
<reference evidence="5" key="1">
    <citation type="submission" date="2023-07" db="EMBL/GenBank/DDBJ databases">
        <authorList>
            <person name="Stuckert A."/>
        </authorList>
    </citation>
    <scope>NUCLEOTIDE SEQUENCE</scope>
</reference>
<feature type="region of interest" description="Disordered" evidence="3">
    <location>
        <begin position="138"/>
        <end position="167"/>
    </location>
</feature>
<dbReference type="SMART" id="SM00239">
    <property type="entry name" value="C2"/>
    <property type="match status" value="1"/>
</dbReference>